<dbReference type="PANTHER" id="PTHR36891:SF1">
    <property type="entry name" value="OS01G0127400 PROTEIN"/>
    <property type="match status" value="1"/>
</dbReference>
<dbReference type="eggNOG" id="COG0388">
    <property type="taxonomic scope" value="Bacteria"/>
</dbReference>
<proteinExistence type="predicted"/>
<dbReference type="RefSeq" id="WP_023172333.1">
    <property type="nucleotide sequence ID" value="NC_022600.1"/>
</dbReference>
<organism evidence="1 2">
    <name type="scientific">Gloeobacter kilaueensis (strain ATCC BAA-2537 / CCAP 1431/1 / ULC 316 / JS1)</name>
    <dbReference type="NCBI Taxonomy" id="1183438"/>
    <lineage>
        <taxon>Bacteria</taxon>
        <taxon>Bacillati</taxon>
        <taxon>Cyanobacteriota</taxon>
        <taxon>Cyanophyceae</taxon>
        <taxon>Gloeobacterales</taxon>
        <taxon>Gloeobacteraceae</taxon>
        <taxon>Gloeobacter</taxon>
    </lineage>
</organism>
<evidence type="ECO:0000313" key="1">
    <source>
        <dbReference type="EMBL" id="AGY57266.1"/>
    </source>
</evidence>
<dbReference type="PANTHER" id="PTHR36891">
    <property type="entry name" value="OS01G0127400 PROTEIN"/>
    <property type="match status" value="1"/>
</dbReference>
<dbReference type="OrthoDB" id="9773169at2"/>
<evidence type="ECO:0008006" key="3">
    <source>
        <dbReference type="Google" id="ProtNLM"/>
    </source>
</evidence>
<keyword evidence="2" id="KW-1185">Reference proteome</keyword>
<sequence length="348" mass="36366">MRPLTVVLLVPTGVGAAIGGYAGDAIPVARLLAGVADRLVTHPNVLNGALLSWPLPNALYVEGYALDRWCRGEWALRPVHRNRVGVLLDAALSDSQRLQHLQAIEAARFTLGVDILGHCTSEGALGILVHPGSTGTAWGTIAHPDRLLRAAERLVAAGADAIAIVSRCPEVDDSAYLGGRGVDPIGGVEALVSHLVVRHLGRPAAHAPAFDYAAEPQPVHPRVAAEALGPTFLPCVLAGLSTAPRYVRADAAHPSDLLPTQVDAIVAPVGCSGGPGLLALMAQTTPPVLLAVEENLCRLDVTPERLGLKARRVRSYLEACGWLVALKQGVALAEGTVCAIKPDPHQDC</sequence>
<accession>U5QEB7</accession>
<dbReference type="Pfam" id="PF11805">
    <property type="entry name" value="DUF3326"/>
    <property type="match status" value="1"/>
</dbReference>
<dbReference type="EMBL" id="CP003587">
    <property type="protein sequence ID" value="AGY57266.1"/>
    <property type="molecule type" value="Genomic_DNA"/>
</dbReference>
<name>U5QEB7_GLOK1</name>
<evidence type="ECO:0000313" key="2">
    <source>
        <dbReference type="Proteomes" id="UP000017396"/>
    </source>
</evidence>
<protein>
    <recommendedName>
        <fullName evidence="3">DUF3326 domain-containing protein</fullName>
    </recommendedName>
</protein>
<gene>
    <name evidence="1" type="ORF">GKIL_1020</name>
</gene>
<reference evidence="1 2" key="1">
    <citation type="journal article" date="2013" name="PLoS ONE">
        <title>Cultivation and Complete Genome Sequencing of Gloeobacter kilaueensis sp. nov., from a Lava Cave in Kilauea Caldera, Hawai'i.</title>
        <authorList>
            <person name="Saw J.H."/>
            <person name="Schatz M."/>
            <person name="Brown M.V."/>
            <person name="Kunkel D.D."/>
            <person name="Foster J.S."/>
            <person name="Shick H."/>
            <person name="Christensen S."/>
            <person name="Hou S."/>
            <person name="Wan X."/>
            <person name="Donachie S.P."/>
        </authorList>
    </citation>
    <scope>NUCLEOTIDE SEQUENCE [LARGE SCALE GENOMIC DNA]</scope>
    <source>
        <strain evidence="2">JS</strain>
    </source>
</reference>
<dbReference type="PATRIC" id="fig|1183438.3.peg.1015"/>
<dbReference type="HOGENOM" id="CLU_035655_0_0_3"/>
<dbReference type="AlphaFoldDB" id="U5QEB7"/>
<dbReference type="Proteomes" id="UP000017396">
    <property type="component" value="Chromosome"/>
</dbReference>
<dbReference type="KEGG" id="glj:GKIL_1020"/>
<dbReference type="InterPro" id="IPR021763">
    <property type="entry name" value="DUF3326"/>
</dbReference>
<dbReference type="STRING" id="1183438.GKIL_1020"/>